<dbReference type="Gene3D" id="1.20.1530.20">
    <property type="match status" value="1"/>
</dbReference>
<dbReference type="GO" id="GO:1902600">
    <property type="term" value="P:proton transmembrane transport"/>
    <property type="evidence" value="ECO:0007669"/>
    <property type="project" value="InterPro"/>
</dbReference>
<proteinExistence type="inferred from homology"/>
<dbReference type="AlphaFoldDB" id="A0A1V3IN62"/>
<gene>
    <name evidence="13" type="ORF">BKK51_11085</name>
</gene>
<comment type="caution">
    <text evidence="13">The sequence shown here is derived from an EMBL/GenBank/DDBJ whole genome shotgun (WGS) entry which is preliminary data.</text>
</comment>
<feature type="transmembrane region" description="Helical" evidence="11">
    <location>
        <begin position="299"/>
        <end position="320"/>
    </location>
</feature>
<comment type="similarity">
    <text evidence="2">Belongs to the monovalent cation:proton antiporter 2 (CPA2) transporter (TC 2.A.37) family.</text>
</comment>
<keyword evidence="3" id="KW-0813">Transport</keyword>
<evidence type="ECO:0000259" key="12">
    <source>
        <dbReference type="PROSITE" id="PS51201"/>
    </source>
</evidence>
<dbReference type="Pfam" id="PF00999">
    <property type="entry name" value="Na_H_Exchanger"/>
    <property type="match status" value="1"/>
</dbReference>
<evidence type="ECO:0000256" key="10">
    <source>
        <dbReference type="ARBA" id="ARBA00023136"/>
    </source>
</evidence>
<evidence type="ECO:0000256" key="4">
    <source>
        <dbReference type="ARBA" id="ARBA00022449"/>
    </source>
</evidence>
<evidence type="ECO:0000256" key="7">
    <source>
        <dbReference type="ARBA" id="ARBA00022958"/>
    </source>
</evidence>
<reference evidence="13 14" key="1">
    <citation type="submission" date="2016-10" db="EMBL/GenBank/DDBJ databases">
        <title>Rodentibacter gen. nov. and new species.</title>
        <authorList>
            <person name="Christensen H."/>
        </authorList>
    </citation>
    <scope>NUCLEOTIDE SEQUENCE [LARGE SCALE GENOMIC DNA]</scope>
    <source>
        <strain evidence="13 14">H1983213011</strain>
    </source>
</reference>
<protein>
    <submittedName>
        <fullName evidence="13">Potassium transporter</fullName>
    </submittedName>
</protein>
<keyword evidence="4" id="KW-0050">Antiport</keyword>
<dbReference type="PANTHER" id="PTHR46157">
    <property type="entry name" value="K(+) EFFLUX ANTIPORTER 3, CHLOROPLASTIC"/>
    <property type="match status" value="1"/>
</dbReference>
<keyword evidence="9" id="KW-0406">Ion transport</keyword>
<dbReference type="RefSeq" id="WP_077474613.1">
    <property type="nucleotide sequence ID" value="NZ_MLHK01000068.1"/>
</dbReference>
<evidence type="ECO:0000256" key="11">
    <source>
        <dbReference type="SAM" id="Phobius"/>
    </source>
</evidence>
<dbReference type="GO" id="GO:0006813">
    <property type="term" value="P:potassium ion transport"/>
    <property type="evidence" value="ECO:0007669"/>
    <property type="project" value="UniProtKB-KW"/>
</dbReference>
<evidence type="ECO:0000256" key="5">
    <source>
        <dbReference type="ARBA" id="ARBA00022538"/>
    </source>
</evidence>
<feature type="transmembrane region" description="Helical" evidence="11">
    <location>
        <begin position="56"/>
        <end position="75"/>
    </location>
</feature>
<feature type="transmembrane region" description="Helical" evidence="11">
    <location>
        <begin position="116"/>
        <end position="138"/>
    </location>
</feature>
<accession>A0A1V3IN62</accession>
<dbReference type="PANTHER" id="PTHR46157:SF8">
    <property type="entry name" value="GLUTATHIONE-REGULATED POTASSIUM-EFFLUX SYSTEM PROTEIN"/>
    <property type="match status" value="1"/>
</dbReference>
<dbReference type="InterPro" id="IPR006153">
    <property type="entry name" value="Cation/H_exchanger_TM"/>
</dbReference>
<dbReference type="Proteomes" id="UP000188728">
    <property type="component" value="Unassembled WGS sequence"/>
</dbReference>
<feature type="transmembrane region" description="Helical" evidence="11">
    <location>
        <begin position="332"/>
        <end position="350"/>
    </location>
</feature>
<feature type="transmembrane region" description="Helical" evidence="11">
    <location>
        <begin position="184"/>
        <end position="206"/>
    </location>
</feature>
<evidence type="ECO:0000313" key="13">
    <source>
        <dbReference type="EMBL" id="OOF43695.1"/>
    </source>
</evidence>
<feature type="domain" description="RCK N-terminal" evidence="12">
    <location>
        <begin position="404"/>
        <end position="519"/>
    </location>
</feature>
<evidence type="ECO:0000313" key="14">
    <source>
        <dbReference type="Proteomes" id="UP000188728"/>
    </source>
</evidence>
<feature type="transmembrane region" description="Helical" evidence="11">
    <location>
        <begin position="150"/>
        <end position="172"/>
    </location>
</feature>
<dbReference type="GO" id="GO:0008324">
    <property type="term" value="F:monoatomic cation transmembrane transporter activity"/>
    <property type="evidence" value="ECO:0007669"/>
    <property type="project" value="InterPro"/>
</dbReference>
<feature type="transmembrane region" description="Helical" evidence="11">
    <location>
        <begin position="87"/>
        <end position="110"/>
    </location>
</feature>
<dbReference type="InterPro" id="IPR004771">
    <property type="entry name" value="K/H_exchanger"/>
</dbReference>
<dbReference type="InterPro" id="IPR003148">
    <property type="entry name" value="RCK_N"/>
</dbReference>
<evidence type="ECO:0000256" key="3">
    <source>
        <dbReference type="ARBA" id="ARBA00022448"/>
    </source>
</evidence>
<keyword evidence="10 11" id="KW-0472">Membrane</keyword>
<dbReference type="GO" id="GO:0012505">
    <property type="term" value="C:endomembrane system"/>
    <property type="evidence" value="ECO:0007669"/>
    <property type="project" value="UniProtKB-SubCell"/>
</dbReference>
<keyword evidence="8 11" id="KW-1133">Transmembrane helix</keyword>
<evidence type="ECO:0000256" key="1">
    <source>
        <dbReference type="ARBA" id="ARBA00004127"/>
    </source>
</evidence>
<dbReference type="Pfam" id="PF02254">
    <property type="entry name" value="TrkA_N"/>
    <property type="match status" value="1"/>
</dbReference>
<dbReference type="GO" id="GO:0015297">
    <property type="term" value="F:antiporter activity"/>
    <property type="evidence" value="ECO:0007669"/>
    <property type="project" value="UniProtKB-KW"/>
</dbReference>
<name>A0A1V3IN62_9PAST</name>
<evidence type="ECO:0000256" key="2">
    <source>
        <dbReference type="ARBA" id="ARBA00005551"/>
    </source>
</evidence>
<dbReference type="NCBIfam" id="TIGR00932">
    <property type="entry name" value="2a37"/>
    <property type="match status" value="1"/>
</dbReference>
<dbReference type="SUPFAM" id="SSF51735">
    <property type="entry name" value="NAD(P)-binding Rossmann-fold domains"/>
    <property type="match status" value="1"/>
</dbReference>
<feature type="transmembrane region" description="Helical" evidence="11">
    <location>
        <begin position="6"/>
        <end position="25"/>
    </location>
</feature>
<keyword evidence="5" id="KW-0633">Potassium transport</keyword>
<dbReference type="PROSITE" id="PS51201">
    <property type="entry name" value="RCK_N"/>
    <property type="match status" value="1"/>
</dbReference>
<dbReference type="FunFam" id="3.40.50.720:FF:000036">
    <property type="entry name" value="Glutathione-regulated potassium-efflux system protein KefB"/>
    <property type="match status" value="1"/>
</dbReference>
<comment type="subcellular location">
    <subcellularLocation>
        <location evidence="1">Endomembrane system</location>
        <topology evidence="1">Multi-pass membrane protein</topology>
    </subcellularLocation>
</comment>
<keyword evidence="7" id="KW-0630">Potassium</keyword>
<dbReference type="GO" id="GO:0005886">
    <property type="term" value="C:plasma membrane"/>
    <property type="evidence" value="ECO:0007669"/>
    <property type="project" value="TreeGrafter"/>
</dbReference>
<dbReference type="EMBL" id="MLHK01000068">
    <property type="protein sequence ID" value="OOF43695.1"/>
    <property type="molecule type" value="Genomic_DNA"/>
</dbReference>
<keyword evidence="6 11" id="KW-0812">Transmembrane</keyword>
<feature type="transmembrane region" description="Helical" evidence="11">
    <location>
        <begin position="272"/>
        <end position="293"/>
    </location>
</feature>
<evidence type="ECO:0000256" key="9">
    <source>
        <dbReference type="ARBA" id="ARBA00023065"/>
    </source>
</evidence>
<organism evidence="13 14">
    <name type="scientific">Rodentibacter trehalosifermentans</name>
    <dbReference type="NCBI Taxonomy" id="1908263"/>
    <lineage>
        <taxon>Bacteria</taxon>
        <taxon>Pseudomonadati</taxon>
        <taxon>Pseudomonadota</taxon>
        <taxon>Gammaproteobacteria</taxon>
        <taxon>Pasteurellales</taxon>
        <taxon>Pasteurellaceae</taxon>
        <taxon>Rodentibacter</taxon>
    </lineage>
</organism>
<sequence>MNAEQQSFSLLVLLLSMVLIVPFFKRVGLGSVLGYLAAGLLIGPFGLKFFNDFKAILQIAELGVVIFLFVIGLEMKPSQLWQLRKQIFGLGLLQVLTCCGLITLAGHFALGWAWQTSFIIASGFVLTSTAIVMAILSERGETNSVRGRKIVSILLLEDLMIVPLLAIVSFLSPLQTGSETATPIWFKLLATVGAVAALIVAGIWLLNPLFRLLAQTKLREIMTAAALLVVVSAGMLMESVGLSTAMGAFIAGVLLSNSSFRHQLEADLEPFRGLLLGLFFLGVGMSLNVPLVLNNFWHIFLSVLVLMMANGIGIFFIAKLTKSSLEEALDRAFVMALGGEFAFVLFSAAANQQVISDQAQANGTAIIVLSMVLSPILILGYKFVILPRLRKEETAQPNDEINDQLPIILIGLGRMGQIVRELLVMSGYQVTVIDKNIQMVEGMATFNVKSYYGDATRPELLATAGIEQAALLIVAIDSVENTNLIVENARRLNASVPIIVRTFDRRHSLTLFEKTEIQVRETFDSALRTGKQALLKMGLDEEKVEEIGQLYFNKDHHNLCQMAEVYDPNISGFKNQPLKQMAIEQDQELTRLIQEIVNREA</sequence>
<dbReference type="InterPro" id="IPR038770">
    <property type="entry name" value="Na+/solute_symporter_sf"/>
</dbReference>
<feature type="transmembrane region" description="Helical" evidence="11">
    <location>
        <begin position="362"/>
        <end position="381"/>
    </location>
</feature>
<evidence type="ECO:0000256" key="8">
    <source>
        <dbReference type="ARBA" id="ARBA00022989"/>
    </source>
</evidence>
<dbReference type="InterPro" id="IPR036291">
    <property type="entry name" value="NAD(P)-bd_dom_sf"/>
</dbReference>
<evidence type="ECO:0000256" key="6">
    <source>
        <dbReference type="ARBA" id="ARBA00022692"/>
    </source>
</evidence>
<dbReference type="Gene3D" id="3.40.50.720">
    <property type="entry name" value="NAD(P)-binding Rossmann-like Domain"/>
    <property type="match status" value="1"/>
</dbReference>